<evidence type="ECO:0000313" key="1">
    <source>
        <dbReference type="EMBL" id="PVY95637.1"/>
    </source>
</evidence>
<protein>
    <submittedName>
        <fullName evidence="1">PD-(D/E)XK nuclease superfamily protein</fullName>
    </submittedName>
</protein>
<organism evidence="1 2">
    <name type="scientific">Ezakiella coagulans</name>
    <dbReference type="NCBI Taxonomy" id="46507"/>
    <lineage>
        <taxon>Bacteria</taxon>
        <taxon>Bacillati</taxon>
        <taxon>Bacillota</taxon>
        <taxon>Tissierellia</taxon>
        <taxon>Ezakiella</taxon>
    </lineage>
</organism>
<reference evidence="1 2" key="1">
    <citation type="submission" date="2018-04" db="EMBL/GenBank/DDBJ databases">
        <title>Genomic Encyclopedia of Type Strains, Phase IV (KMG-IV): sequencing the most valuable type-strain genomes for metagenomic binning, comparative biology and taxonomic classification.</title>
        <authorList>
            <person name="Goeker M."/>
        </authorList>
    </citation>
    <scope>NUCLEOTIDE SEQUENCE [LARGE SCALE GENOMIC DNA]</scope>
    <source>
        <strain evidence="1 2">DSM 20705</strain>
    </source>
</reference>
<evidence type="ECO:0000313" key="2">
    <source>
        <dbReference type="Proteomes" id="UP000245793"/>
    </source>
</evidence>
<gene>
    <name evidence="1" type="ORF">C7381_101163</name>
</gene>
<accession>A0A2U1E6S5</accession>
<dbReference type="RefSeq" id="WP_116479557.1">
    <property type="nucleotide sequence ID" value="NZ_QEKV01000001.1"/>
</dbReference>
<dbReference type="Pfam" id="PF14281">
    <property type="entry name" value="PDDEXK_4"/>
    <property type="match status" value="1"/>
</dbReference>
<dbReference type="Proteomes" id="UP000245793">
    <property type="component" value="Unassembled WGS sequence"/>
</dbReference>
<keyword evidence="2" id="KW-1185">Reference proteome</keyword>
<dbReference type="AlphaFoldDB" id="A0A2U1E6S5"/>
<name>A0A2U1E6S5_9FIRM</name>
<dbReference type="EMBL" id="QEKV01000001">
    <property type="protein sequence ID" value="PVY95637.1"/>
    <property type="molecule type" value="Genomic_DNA"/>
</dbReference>
<comment type="caution">
    <text evidence="1">The sequence shown here is derived from an EMBL/GenBank/DDBJ whole genome shotgun (WGS) entry which is preliminary data.</text>
</comment>
<proteinExistence type="predicted"/>
<sequence length="394" mass="45837">MEKNDNKSPLNELKHSPLFAISLASKELAHSNFWKWLLDIKDSEGRHPFIKVFKPDFYERGKECYFLDVKRELFNFDLYITYTDEKDRFRSLVIENKIKAIADKSQLIRYQNKTTLGFEFNEGILTGLIENKSIGIGTGNLARWTFLSYADIAENIKNILEENADLDYGIFISQYVKDLNNIQLLIDEAFELDENKDKYVYLDDYLSEISFSDVFLKLKATELANRIKAEVENNASDLNLDMNGWSGPYGDVSFSNGTPIITFIYREMKPDIKESEKYNLNVESEYGRIGVQIQRDQFRIYGGSSSPGRKNSNKTFDKLVEIGYLCPTISEFKGNLKKEGKKSRIKVEKYCSYGNHLYQYWNISDRLYDYLVDETIKQLKIAKECVEKGLSFKE</sequence>
<dbReference type="InterPro" id="IPR029470">
    <property type="entry name" value="PDDEXK_4"/>
</dbReference>